<dbReference type="PRINTS" id="PR01041">
    <property type="entry name" value="TRNASYNTHMET"/>
</dbReference>
<keyword evidence="7 14" id="KW-0436">Ligase</keyword>
<evidence type="ECO:0000256" key="7">
    <source>
        <dbReference type="ARBA" id="ARBA00022598"/>
    </source>
</evidence>
<keyword evidence="6" id="KW-0963">Cytoplasm</keyword>
<dbReference type="PANTHER" id="PTHR45765:SF1">
    <property type="entry name" value="METHIONINE--TRNA LIGASE, CYTOPLASMIC"/>
    <property type="match status" value="1"/>
</dbReference>
<evidence type="ECO:0000256" key="5">
    <source>
        <dbReference type="ARBA" id="ARBA00018753"/>
    </source>
</evidence>
<dbReference type="InterPro" id="IPR029038">
    <property type="entry name" value="MetRS_Zn"/>
</dbReference>
<dbReference type="GO" id="GO:0005829">
    <property type="term" value="C:cytosol"/>
    <property type="evidence" value="ECO:0007669"/>
    <property type="project" value="TreeGrafter"/>
</dbReference>
<evidence type="ECO:0000256" key="9">
    <source>
        <dbReference type="ARBA" id="ARBA00022840"/>
    </source>
</evidence>
<keyword evidence="11 14" id="KW-0030">Aminoacyl-tRNA synthetase</keyword>
<proteinExistence type="inferred from homology"/>
<keyword evidence="8 14" id="KW-0547">Nucleotide-binding</keyword>
<organism evidence="17 18">
    <name type="scientific">candidate division TA06 bacterium</name>
    <dbReference type="NCBI Taxonomy" id="2250710"/>
    <lineage>
        <taxon>Bacteria</taxon>
        <taxon>Bacteria division TA06</taxon>
    </lineage>
</organism>
<reference evidence="17 18" key="1">
    <citation type="submission" date="2018-06" db="EMBL/GenBank/DDBJ databases">
        <title>Extensive metabolic versatility and redundancy in microbially diverse, dynamic hydrothermal sediments.</title>
        <authorList>
            <person name="Dombrowski N."/>
            <person name="Teske A."/>
            <person name="Baker B.J."/>
        </authorList>
    </citation>
    <scope>NUCLEOTIDE SEQUENCE [LARGE SCALE GENOMIC DNA]</scope>
    <source>
        <strain evidence="17">B10_G13</strain>
    </source>
</reference>
<sequence length="555" mass="64573">MNRILVTSALIYANGPLHIGHLAGAYLPADIYTKYNRLKGNDVIHICGTDEHGIPVTIKAEQLGISPKDIVDKYHKEIYEDFKNLHIDFDNFSRTSLPLHHKMAKEFFLKIYKKGLIEKKEGQQLYCPKCKRFLADRYVEGECPYCHSENARGDQCEACGKWIEPTQLINAKCKICGTTPKIKKTFHWYFLLDKMQNQLENWIESKKTWKSNVKSFAKGWFKEGLKSRAITRDMEWGVPVPLDDAKGKVLYVWFDAPIGYISSTIEWSNKIGKPELWKEYWFGKDTKLIHFIGKDNIVFHAIVWPAMLLAYNNEIIMPSEIPANEFLNIESRKISTSRNWAIWVKDFLDVFPADFLRYYLAANLPENSDTDFKWKEFQAKINGELADILGNLVNRTYVFINRYFDGLVPEPGTFDNTDNKLIQSINNASEDIGSLFEKFHIRQATFQLMNLAREGNKYFDFKKPWVLIKEDKKKCATTLYLLTNLINTISTLFTPIIPEGMKKIKNALEQEYNSWDEASKLSIKPKTRFNNPGILYKKIEDKIVKREEKRLMNNS</sequence>
<dbReference type="PANTHER" id="PTHR45765">
    <property type="entry name" value="METHIONINE--TRNA LIGASE"/>
    <property type="match status" value="1"/>
</dbReference>
<evidence type="ECO:0000256" key="6">
    <source>
        <dbReference type="ARBA" id="ARBA00022490"/>
    </source>
</evidence>
<comment type="catalytic activity">
    <reaction evidence="13">
        <text>tRNA(Met) + L-methionine + ATP = L-methionyl-tRNA(Met) + AMP + diphosphate</text>
        <dbReference type="Rhea" id="RHEA:13481"/>
        <dbReference type="Rhea" id="RHEA-COMP:9667"/>
        <dbReference type="Rhea" id="RHEA-COMP:9698"/>
        <dbReference type="ChEBI" id="CHEBI:30616"/>
        <dbReference type="ChEBI" id="CHEBI:33019"/>
        <dbReference type="ChEBI" id="CHEBI:57844"/>
        <dbReference type="ChEBI" id="CHEBI:78442"/>
        <dbReference type="ChEBI" id="CHEBI:78530"/>
        <dbReference type="ChEBI" id="CHEBI:456215"/>
        <dbReference type="EC" id="6.1.1.10"/>
    </reaction>
</comment>
<dbReference type="FunFam" id="2.20.28.20:FF:000001">
    <property type="entry name" value="Methionine--tRNA ligase"/>
    <property type="match status" value="1"/>
</dbReference>
<dbReference type="HAMAP" id="MF_00098">
    <property type="entry name" value="Met_tRNA_synth_type1"/>
    <property type="match status" value="1"/>
</dbReference>
<dbReference type="NCBIfam" id="NF001100">
    <property type="entry name" value="PRK00133.1"/>
    <property type="match status" value="1"/>
</dbReference>
<keyword evidence="9 14" id="KW-0067">ATP-binding</keyword>
<evidence type="ECO:0000259" key="16">
    <source>
        <dbReference type="Pfam" id="PF19303"/>
    </source>
</evidence>
<dbReference type="InterPro" id="IPR014729">
    <property type="entry name" value="Rossmann-like_a/b/a_fold"/>
</dbReference>
<evidence type="ECO:0000256" key="11">
    <source>
        <dbReference type="ARBA" id="ARBA00023146"/>
    </source>
</evidence>
<evidence type="ECO:0000256" key="1">
    <source>
        <dbReference type="ARBA" id="ARBA00003314"/>
    </source>
</evidence>
<evidence type="ECO:0000259" key="15">
    <source>
        <dbReference type="Pfam" id="PF09334"/>
    </source>
</evidence>
<dbReference type="InterPro" id="IPR014758">
    <property type="entry name" value="Met-tRNA_synth"/>
</dbReference>
<dbReference type="InterPro" id="IPR023458">
    <property type="entry name" value="Met-tRNA_ligase_1"/>
</dbReference>
<dbReference type="NCBIfam" id="TIGR00398">
    <property type="entry name" value="metG"/>
    <property type="match status" value="1"/>
</dbReference>
<evidence type="ECO:0000313" key="18">
    <source>
        <dbReference type="Proteomes" id="UP000271125"/>
    </source>
</evidence>
<gene>
    <name evidence="17" type="ORF">DRP43_02985</name>
</gene>
<feature type="non-terminal residue" evidence="17">
    <location>
        <position position="555"/>
    </location>
</feature>
<dbReference type="SUPFAM" id="SSF47323">
    <property type="entry name" value="Anticodon-binding domain of a subclass of class I aminoacyl-tRNA synthetases"/>
    <property type="match status" value="1"/>
</dbReference>
<comment type="caution">
    <text evidence="17">The sequence shown here is derived from an EMBL/GenBank/DDBJ whole genome shotgun (WGS) entry which is preliminary data.</text>
</comment>
<dbReference type="CDD" id="cd00814">
    <property type="entry name" value="MetRS_core"/>
    <property type="match status" value="1"/>
</dbReference>
<evidence type="ECO:0000256" key="3">
    <source>
        <dbReference type="ARBA" id="ARBA00008258"/>
    </source>
</evidence>
<feature type="domain" description="Methionyl-tRNA synthetase anticodon-binding" evidence="16">
    <location>
        <begin position="408"/>
        <end position="549"/>
    </location>
</feature>
<dbReference type="InterPro" id="IPR009080">
    <property type="entry name" value="tRNAsynth_Ia_anticodon-bd"/>
</dbReference>
<evidence type="ECO:0000256" key="13">
    <source>
        <dbReference type="ARBA" id="ARBA00047364"/>
    </source>
</evidence>
<dbReference type="GO" id="GO:0005524">
    <property type="term" value="F:ATP binding"/>
    <property type="evidence" value="ECO:0007669"/>
    <property type="project" value="UniProtKB-KW"/>
</dbReference>
<evidence type="ECO:0000256" key="4">
    <source>
        <dbReference type="ARBA" id="ARBA00012838"/>
    </source>
</evidence>
<dbReference type="EMBL" id="QNBD01000114">
    <property type="protein sequence ID" value="RKX70889.1"/>
    <property type="molecule type" value="Genomic_DNA"/>
</dbReference>
<dbReference type="AlphaFoldDB" id="A0A660SJA4"/>
<evidence type="ECO:0000256" key="2">
    <source>
        <dbReference type="ARBA" id="ARBA00004496"/>
    </source>
</evidence>
<comment type="subcellular location">
    <subcellularLocation>
        <location evidence="2">Cytoplasm</location>
    </subcellularLocation>
</comment>
<feature type="domain" description="Methionyl/Leucyl tRNA synthetase" evidence="15">
    <location>
        <begin position="4"/>
        <end position="396"/>
    </location>
</feature>
<dbReference type="Pfam" id="PF19303">
    <property type="entry name" value="Anticodon_3"/>
    <property type="match status" value="1"/>
</dbReference>
<keyword evidence="10 14" id="KW-0648">Protein biosynthesis</keyword>
<dbReference type="SUPFAM" id="SSF52374">
    <property type="entry name" value="Nucleotidylyl transferase"/>
    <property type="match status" value="1"/>
</dbReference>
<dbReference type="Proteomes" id="UP000271125">
    <property type="component" value="Unassembled WGS sequence"/>
</dbReference>
<evidence type="ECO:0000256" key="12">
    <source>
        <dbReference type="ARBA" id="ARBA00030904"/>
    </source>
</evidence>
<comment type="function">
    <text evidence="1">Is required not only for elongation of protein synthesis but also for the initiation of all mRNA translation through initiator tRNA(fMet) aminoacylation.</text>
</comment>
<evidence type="ECO:0000256" key="8">
    <source>
        <dbReference type="ARBA" id="ARBA00022741"/>
    </source>
</evidence>
<evidence type="ECO:0000256" key="14">
    <source>
        <dbReference type="RuleBase" id="RU363039"/>
    </source>
</evidence>
<dbReference type="Gene3D" id="2.20.28.20">
    <property type="entry name" value="Methionyl-tRNA synthetase, Zn-domain"/>
    <property type="match status" value="1"/>
</dbReference>
<protein>
    <recommendedName>
        <fullName evidence="5">Methionine--tRNA ligase</fullName>
        <ecNumber evidence="4">6.1.1.10</ecNumber>
    </recommendedName>
    <alternativeName>
        <fullName evidence="12">Methionyl-tRNA synthetase</fullName>
    </alternativeName>
</protein>
<dbReference type="InterPro" id="IPR041872">
    <property type="entry name" value="Anticodon_Met"/>
</dbReference>
<dbReference type="InterPro" id="IPR033911">
    <property type="entry name" value="MetRS_core"/>
</dbReference>
<evidence type="ECO:0000256" key="10">
    <source>
        <dbReference type="ARBA" id="ARBA00022917"/>
    </source>
</evidence>
<dbReference type="GO" id="GO:0006431">
    <property type="term" value="P:methionyl-tRNA aminoacylation"/>
    <property type="evidence" value="ECO:0007669"/>
    <property type="project" value="InterPro"/>
</dbReference>
<dbReference type="Pfam" id="PF09334">
    <property type="entry name" value="tRNA-synt_1g"/>
    <property type="match status" value="1"/>
</dbReference>
<dbReference type="GO" id="GO:0004825">
    <property type="term" value="F:methionine-tRNA ligase activity"/>
    <property type="evidence" value="ECO:0007669"/>
    <property type="project" value="UniProtKB-EC"/>
</dbReference>
<dbReference type="CDD" id="cd07957">
    <property type="entry name" value="Anticodon_Ia_Met"/>
    <property type="match status" value="1"/>
</dbReference>
<dbReference type="InterPro" id="IPR015413">
    <property type="entry name" value="Methionyl/Leucyl_tRNA_Synth"/>
</dbReference>
<evidence type="ECO:0000313" key="17">
    <source>
        <dbReference type="EMBL" id="RKX70889.1"/>
    </source>
</evidence>
<dbReference type="Gene3D" id="1.10.730.10">
    <property type="entry name" value="Isoleucyl-tRNA Synthetase, Domain 1"/>
    <property type="match status" value="1"/>
</dbReference>
<dbReference type="SUPFAM" id="SSF57770">
    <property type="entry name" value="Methionyl-tRNA synthetase (MetRS), Zn-domain"/>
    <property type="match status" value="1"/>
</dbReference>
<accession>A0A660SJA4</accession>
<dbReference type="EC" id="6.1.1.10" evidence="4"/>
<dbReference type="Gene3D" id="3.40.50.620">
    <property type="entry name" value="HUPs"/>
    <property type="match status" value="1"/>
</dbReference>
<comment type="similarity">
    <text evidence="3">Belongs to the class-I aminoacyl-tRNA synthetase family. MetG type 1 subfamily.</text>
</comment>
<name>A0A660SJA4_UNCT6</name>